<proteinExistence type="predicted"/>
<gene>
    <name evidence="1" type="ORF">HED55_22675</name>
</gene>
<protein>
    <submittedName>
        <fullName evidence="1">Uncharacterized protein</fullName>
    </submittedName>
</protein>
<keyword evidence="2" id="KW-1185">Reference proteome</keyword>
<dbReference type="Proteomes" id="UP000704467">
    <property type="component" value="Unassembled WGS sequence"/>
</dbReference>
<reference evidence="1 2" key="1">
    <citation type="submission" date="2020-03" db="EMBL/GenBank/DDBJ databases">
        <title>Whole genome sequencing of clinical and environmental type strains of Ochrobactrum.</title>
        <authorList>
            <person name="Dharne M."/>
        </authorList>
    </citation>
    <scope>NUCLEOTIDE SEQUENCE [LARGE SCALE GENOMIC DNA]</scope>
    <source>
        <strain evidence="1 2">CIP 109452</strain>
    </source>
</reference>
<sequence>MQDEGNKCAEVRFEQVEIVRILDEMALSTEYEDDMNVGLIPEHFAYEVKDSSFWKQQSDAFKAVYCDTKHFRLITGWTCLDVISTSSPEFRSADSLNLSL</sequence>
<name>A0ABX1DS24_9HYPH</name>
<organism evidence="1 2">
    <name type="scientific">Brucella haematophila</name>
    <dbReference type="NCBI Taxonomy" id="419474"/>
    <lineage>
        <taxon>Bacteria</taxon>
        <taxon>Pseudomonadati</taxon>
        <taxon>Pseudomonadota</taxon>
        <taxon>Alphaproteobacteria</taxon>
        <taxon>Hyphomicrobiales</taxon>
        <taxon>Brucellaceae</taxon>
        <taxon>Brucella/Ochrobactrum group</taxon>
        <taxon>Brucella</taxon>
    </lineage>
</organism>
<dbReference type="EMBL" id="JAAVLN010000003">
    <property type="protein sequence ID" value="NKC04960.1"/>
    <property type="molecule type" value="Genomic_DNA"/>
</dbReference>
<comment type="caution">
    <text evidence="1">The sequence shown here is derived from an EMBL/GenBank/DDBJ whole genome shotgun (WGS) entry which is preliminary data.</text>
</comment>
<accession>A0ABX1DS24</accession>
<evidence type="ECO:0000313" key="1">
    <source>
        <dbReference type="EMBL" id="NKC04960.1"/>
    </source>
</evidence>
<evidence type="ECO:0000313" key="2">
    <source>
        <dbReference type="Proteomes" id="UP000704467"/>
    </source>
</evidence>